<evidence type="ECO:0000313" key="3">
    <source>
        <dbReference type="Proteomes" id="UP000053599"/>
    </source>
</evidence>
<dbReference type="HOGENOM" id="CLU_121037_2_0_1"/>
<organism evidence="2 3">
    <name type="scientific">Exophiala sideris</name>
    <dbReference type="NCBI Taxonomy" id="1016849"/>
    <lineage>
        <taxon>Eukaryota</taxon>
        <taxon>Fungi</taxon>
        <taxon>Dikarya</taxon>
        <taxon>Ascomycota</taxon>
        <taxon>Pezizomycotina</taxon>
        <taxon>Eurotiomycetes</taxon>
        <taxon>Chaetothyriomycetidae</taxon>
        <taxon>Chaetothyriales</taxon>
        <taxon>Herpotrichiellaceae</taxon>
        <taxon>Exophiala</taxon>
    </lineage>
</organism>
<proteinExistence type="predicted"/>
<dbReference type="EMBL" id="KN846954">
    <property type="protein sequence ID" value="KIV77326.1"/>
    <property type="molecule type" value="Genomic_DNA"/>
</dbReference>
<dbReference type="OrthoDB" id="4149625at2759"/>
<protein>
    <submittedName>
        <fullName evidence="2">Uncharacterized protein</fullName>
    </submittedName>
</protein>
<evidence type="ECO:0000313" key="2">
    <source>
        <dbReference type="EMBL" id="KIV77326.1"/>
    </source>
</evidence>
<gene>
    <name evidence="2" type="ORF">PV11_09130</name>
</gene>
<dbReference type="AlphaFoldDB" id="A0A0D1WQF8"/>
<evidence type="ECO:0000256" key="1">
    <source>
        <dbReference type="SAM" id="MobiDB-lite"/>
    </source>
</evidence>
<name>A0A0D1WQF8_9EURO</name>
<feature type="region of interest" description="Disordered" evidence="1">
    <location>
        <begin position="1"/>
        <end position="20"/>
    </location>
</feature>
<reference evidence="2 3" key="1">
    <citation type="submission" date="2015-01" db="EMBL/GenBank/DDBJ databases">
        <title>The Genome Sequence of Exophiala sideris CBS121828.</title>
        <authorList>
            <consortium name="The Broad Institute Genomics Platform"/>
            <person name="Cuomo C."/>
            <person name="de Hoog S."/>
            <person name="Gorbushina A."/>
            <person name="Stielow B."/>
            <person name="Teixiera M."/>
            <person name="Abouelleil A."/>
            <person name="Chapman S.B."/>
            <person name="Priest M."/>
            <person name="Young S.K."/>
            <person name="Wortman J."/>
            <person name="Nusbaum C."/>
            <person name="Birren B."/>
        </authorList>
    </citation>
    <scope>NUCLEOTIDE SEQUENCE [LARGE SCALE GENOMIC DNA]</scope>
    <source>
        <strain evidence="2 3">CBS 121828</strain>
    </source>
</reference>
<accession>A0A0D1WQF8</accession>
<dbReference type="Proteomes" id="UP000053599">
    <property type="component" value="Unassembled WGS sequence"/>
</dbReference>
<sequence>MEANTVKESFETKGQDEQSTESMKLPIPIILCGKAVEMGEMVSRLIQPELQVIHFINTFEDAKAHLGSLVAGHGPKSPSSNHVGTHDYSKPPRAVIFGRGYSAAHVKELYHLFRGKASHPIAWIAGDPDVKPPTFPPGQNYAEKAADNVKRAFAKWSDAGGVNEDLVYY</sequence>